<dbReference type="InterPro" id="IPR005152">
    <property type="entry name" value="Lipase_secreted"/>
</dbReference>
<dbReference type="OrthoDB" id="2373480at2759"/>
<keyword evidence="4" id="KW-1185">Reference proteome</keyword>
<dbReference type="GO" id="GO:0004806">
    <property type="term" value="F:triacylglycerol lipase activity"/>
    <property type="evidence" value="ECO:0007669"/>
    <property type="project" value="InterPro"/>
</dbReference>
<dbReference type="AlphaFoldDB" id="A0A642V972"/>
<evidence type="ECO:0000256" key="1">
    <source>
        <dbReference type="ARBA" id="ARBA00022801"/>
    </source>
</evidence>
<proteinExistence type="predicted"/>
<gene>
    <name evidence="3" type="ORF">TRICI_001504</name>
</gene>
<evidence type="ECO:0000313" key="3">
    <source>
        <dbReference type="EMBL" id="KAA8916361.1"/>
    </source>
</evidence>
<sequence>MCRRLYLFLILLIVGAFAQEAGSYKPARDGFYRTPENITDYSPGEIINSRKLRYVLAIPNLDSQYQVLYRTTDSYGNAIAAVTTVLIPDHVRRDRIVSYQYVINSASLNCSPSYELALGSYTVTMHNLVQRKWIVSIPDYFGIEAAFGANVMSGQAILDSIRAIKSYKEFGVPNSASTCLWGTATASGVTAFAAELQPTYAPDVHLAGAIMLDLVANMTEYMLQRNSDFGSEVIPPWIMGLSREYPDIRDKTIDELNPSDESSFMKVKENCQYENNMEFADEDILSQWKLGADVFSDKKVSRIMDNLTCGGHGLAPPSRIYANVDDPKVLVGPIERAVTQYCNHRSTLKFIKMKDLKLAWIFDKLPSDDRRWDATYKFTLEPLDWIDDRFDGKSVNRECITTTSYQRSRATATASTSAPTSTSAGTATMNQSPQVLLFTGLFIVFLR</sequence>
<keyword evidence="1" id="KW-0378">Hydrolase</keyword>
<accession>A0A642V972</accession>
<reference evidence="3" key="1">
    <citation type="journal article" date="2019" name="G3 (Bethesda)">
        <title>Genome Assemblies of Two Rare Opportunistic Yeast Pathogens: Diutina rugosa (syn. Candida rugosa) and Trichomonascus ciferrii (syn. Candida ciferrii).</title>
        <authorList>
            <person name="Mixao V."/>
            <person name="Saus E."/>
            <person name="Hansen A.P."/>
            <person name="Lass-Florl C."/>
            <person name="Gabaldon T."/>
        </authorList>
    </citation>
    <scope>NUCLEOTIDE SEQUENCE</scope>
    <source>
        <strain evidence="3">CBS 4856</strain>
    </source>
</reference>
<dbReference type="Proteomes" id="UP000761534">
    <property type="component" value="Unassembled WGS sequence"/>
</dbReference>
<dbReference type="VEuPathDB" id="FungiDB:TRICI_001504"/>
<protein>
    <recommendedName>
        <fullName evidence="5">Triacylglycerol lipase</fullName>
    </recommendedName>
</protein>
<feature type="chain" id="PRO_5024887431" description="Triacylglycerol lipase" evidence="2">
    <location>
        <begin position="19"/>
        <end position="447"/>
    </location>
</feature>
<dbReference type="PANTHER" id="PTHR34853">
    <property type="match status" value="1"/>
</dbReference>
<comment type="caution">
    <text evidence="3">The sequence shown here is derived from an EMBL/GenBank/DDBJ whole genome shotgun (WGS) entry which is preliminary data.</text>
</comment>
<evidence type="ECO:0000313" key="4">
    <source>
        <dbReference type="Proteomes" id="UP000761534"/>
    </source>
</evidence>
<dbReference type="GO" id="GO:0016042">
    <property type="term" value="P:lipid catabolic process"/>
    <property type="evidence" value="ECO:0007669"/>
    <property type="project" value="InterPro"/>
</dbReference>
<dbReference type="Gene3D" id="3.40.50.1820">
    <property type="entry name" value="alpha/beta hydrolase"/>
    <property type="match status" value="1"/>
</dbReference>
<feature type="signal peptide" evidence="2">
    <location>
        <begin position="1"/>
        <end position="18"/>
    </location>
</feature>
<dbReference type="EMBL" id="SWFS01000106">
    <property type="protein sequence ID" value="KAA8916361.1"/>
    <property type="molecule type" value="Genomic_DNA"/>
</dbReference>
<name>A0A642V972_9ASCO</name>
<dbReference type="Gene3D" id="1.10.260.130">
    <property type="match status" value="1"/>
</dbReference>
<dbReference type="Pfam" id="PF03583">
    <property type="entry name" value="LIP"/>
    <property type="match status" value="1"/>
</dbReference>
<keyword evidence="2" id="KW-0732">Signal</keyword>
<dbReference type="InterPro" id="IPR029058">
    <property type="entry name" value="AB_hydrolase_fold"/>
</dbReference>
<evidence type="ECO:0008006" key="5">
    <source>
        <dbReference type="Google" id="ProtNLM"/>
    </source>
</evidence>
<dbReference type="PANTHER" id="PTHR34853:SF5">
    <property type="entry name" value="LIP-DOMAIN-CONTAINING PROTEIN-RELATED"/>
    <property type="match status" value="1"/>
</dbReference>
<organism evidence="3 4">
    <name type="scientific">Trichomonascus ciferrii</name>
    <dbReference type="NCBI Taxonomy" id="44093"/>
    <lineage>
        <taxon>Eukaryota</taxon>
        <taxon>Fungi</taxon>
        <taxon>Dikarya</taxon>
        <taxon>Ascomycota</taxon>
        <taxon>Saccharomycotina</taxon>
        <taxon>Dipodascomycetes</taxon>
        <taxon>Dipodascales</taxon>
        <taxon>Trichomonascaceae</taxon>
        <taxon>Trichomonascus</taxon>
        <taxon>Trichomonascus ciferrii complex</taxon>
    </lineage>
</organism>
<evidence type="ECO:0000256" key="2">
    <source>
        <dbReference type="SAM" id="SignalP"/>
    </source>
</evidence>